<dbReference type="PANTHER" id="PTHR42986:SF1">
    <property type="entry name" value="BENZALDEHYDE DEHYDROGENASE YFMT"/>
    <property type="match status" value="1"/>
</dbReference>
<dbReference type="InterPro" id="IPR016162">
    <property type="entry name" value="Ald_DH_N"/>
</dbReference>
<dbReference type="InterPro" id="IPR029510">
    <property type="entry name" value="Ald_DH_CS_GLU"/>
</dbReference>
<keyword evidence="3" id="KW-0520">NAD</keyword>
<gene>
    <name evidence="7" type="primary">xylC</name>
    <name evidence="7" type="ORF">GCM10011611_57950</name>
</gene>
<sequence>MDLSSYHFLDAKRWSGRLWLGGWQSPTAGTAAVREPATGAELALIGVATPADVAVAVARAKAAQPAWAGLDHRTRMKLLLKAAAVLESHGDELVEWIVRENGAIRPKAQVEVAETVALFRQAAGMLTEAHGAVLPSRAGRLSYGQRVPHGVVGVISPFNFPMILGARAVAPALATGNTVVLKPDPRTPVTGGVLMARALDEAGFPTDVFHMLPGGAEVGQALVEHPDTRLIAFTGSTAAGRAIGETCGRLLKRMSLELGGKSPLIVLEDADLELAASNAAFGAYFHQGQVCMASGRILVQEQVAQPFAKLLAERARHLPVGNPATENVALGPIISEAQRNRIHEIVQDTVAEGAVLAAGGTYEGLFYRPTVLSGVKRGMRAYRDEVFGPVASIIPFGSDDEAIAIANDTDYGLSGAVISPDIGRALALGERINSGLLHINDQTIADEVANPFGGRGASGNGGNIGGPANWDLFTQWRWITIESRPTRKPY</sequence>
<name>A0A8J2Z0C9_9PROT</name>
<comment type="caution">
    <text evidence="7">The sequence shown here is derived from an EMBL/GenBank/DDBJ whole genome shotgun (WGS) entry which is preliminary data.</text>
</comment>
<keyword evidence="8" id="KW-1185">Reference proteome</keyword>
<dbReference type="InterPro" id="IPR016161">
    <property type="entry name" value="Ald_DH/histidinol_DH"/>
</dbReference>
<dbReference type="Proteomes" id="UP000646365">
    <property type="component" value="Unassembled WGS sequence"/>
</dbReference>
<dbReference type="Pfam" id="PF00171">
    <property type="entry name" value="Aldedh"/>
    <property type="match status" value="1"/>
</dbReference>
<dbReference type="InterPro" id="IPR016163">
    <property type="entry name" value="Ald_DH_C"/>
</dbReference>
<evidence type="ECO:0000256" key="5">
    <source>
        <dbReference type="RuleBase" id="RU003345"/>
    </source>
</evidence>
<dbReference type="CDD" id="cd07152">
    <property type="entry name" value="ALDH_BenzADH"/>
    <property type="match status" value="1"/>
</dbReference>
<evidence type="ECO:0000256" key="2">
    <source>
        <dbReference type="ARBA" id="ARBA00023002"/>
    </source>
</evidence>
<dbReference type="PANTHER" id="PTHR42986">
    <property type="entry name" value="BENZALDEHYDE DEHYDROGENASE YFMT"/>
    <property type="match status" value="1"/>
</dbReference>
<dbReference type="FunFam" id="3.40.309.10:FF:000009">
    <property type="entry name" value="Aldehyde dehydrogenase A"/>
    <property type="match status" value="1"/>
</dbReference>
<dbReference type="PROSITE" id="PS00687">
    <property type="entry name" value="ALDEHYDE_DEHYDR_GLU"/>
    <property type="match status" value="1"/>
</dbReference>
<organism evidence="7 8">
    <name type="scientific">Aliidongia dinghuensis</name>
    <dbReference type="NCBI Taxonomy" id="1867774"/>
    <lineage>
        <taxon>Bacteria</taxon>
        <taxon>Pseudomonadati</taxon>
        <taxon>Pseudomonadota</taxon>
        <taxon>Alphaproteobacteria</taxon>
        <taxon>Rhodospirillales</taxon>
        <taxon>Dongiaceae</taxon>
        <taxon>Aliidongia</taxon>
    </lineage>
</organism>
<dbReference type="GO" id="GO:0016620">
    <property type="term" value="F:oxidoreductase activity, acting on the aldehyde or oxo group of donors, NAD or NADP as acceptor"/>
    <property type="evidence" value="ECO:0007669"/>
    <property type="project" value="InterPro"/>
</dbReference>
<evidence type="ECO:0000256" key="4">
    <source>
        <dbReference type="PROSITE-ProRule" id="PRU10007"/>
    </source>
</evidence>
<dbReference type="InterPro" id="IPR015590">
    <property type="entry name" value="Aldehyde_DH_dom"/>
</dbReference>
<accession>A0A8J2Z0C9</accession>
<keyword evidence="2 5" id="KW-0560">Oxidoreductase</keyword>
<dbReference type="EMBL" id="BMJQ01000020">
    <property type="protein sequence ID" value="GGF43954.1"/>
    <property type="molecule type" value="Genomic_DNA"/>
</dbReference>
<protein>
    <submittedName>
        <fullName evidence="7">Benzaldehyde dehydrogenase</fullName>
    </submittedName>
</protein>
<dbReference type="Gene3D" id="3.40.605.10">
    <property type="entry name" value="Aldehyde Dehydrogenase, Chain A, domain 1"/>
    <property type="match status" value="1"/>
</dbReference>
<dbReference type="AlphaFoldDB" id="A0A8J2Z0C9"/>
<feature type="active site" evidence="4">
    <location>
        <position position="257"/>
    </location>
</feature>
<evidence type="ECO:0000259" key="6">
    <source>
        <dbReference type="Pfam" id="PF00171"/>
    </source>
</evidence>
<reference evidence="7" key="2">
    <citation type="submission" date="2020-09" db="EMBL/GenBank/DDBJ databases">
        <authorList>
            <person name="Sun Q."/>
            <person name="Zhou Y."/>
        </authorList>
    </citation>
    <scope>NUCLEOTIDE SEQUENCE</scope>
    <source>
        <strain evidence="7">CGMCC 1.15725</strain>
    </source>
</reference>
<dbReference type="RefSeq" id="WP_189051677.1">
    <property type="nucleotide sequence ID" value="NZ_BMJQ01000020.1"/>
</dbReference>
<evidence type="ECO:0000313" key="8">
    <source>
        <dbReference type="Proteomes" id="UP000646365"/>
    </source>
</evidence>
<dbReference type="Gene3D" id="3.40.309.10">
    <property type="entry name" value="Aldehyde Dehydrogenase, Chain A, domain 2"/>
    <property type="match status" value="1"/>
</dbReference>
<dbReference type="FunFam" id="3.40.605.10:FF:000007">
    <property type="entry name" value="NAD/NADP-dependent betaine aldehyde dehydrogenase"/>
    <property type="match status" value="1"/>
</dbReference>
<evidence type="ECO:0000256" key="3">
    <source>
        <dbReference type="ARBA" id="ARBA00023027"/>
    </source>
</evidence>
<evidence type="ECO:0000256" key="1">
    <source>
        <dbReference type="ARBA" id="ARBA00009986"/>
    </source>
</evidence>
<feature type="domain" description="Aldehyde dehydrogenase" evidence="6">
    <location>
        <begin position="23"/>
        <end position="479"/>
    </location>
</feature>
<evidence type="ECO:0000313" key="7">
    <source>
        <dbReference type="EMBL" id="GGF43954.1"/>
    </source>
</evidence>
<reference evidence="7" key="1">
    <citation type="journal article" date="2014" name="Int. J. Syst. Evol. Microbiol.">
        <title>Complete genome sequence of Corynebacterium casei LMG S-19264T (=DSM 44701T), isolated from a smear-ripened cheese.</title>
        <authorList>
            <consortium name="US DOE Joint Genome Institute (JGI-PGF)"/>
            <person name="Walter F."/>
            <person name="Albersmeier A."/>
            <person name="Kalinowski J."/>
            <person name="Ruckert C."/>
        </authorList>
    </citation>
    <scope>NUCLEOTIDE SEQUENCE</scope>
    <source>
        <strain evidence="7">CGMCC 1.15725</strain>
    </source>
</reference>
<dbReference type="InterPro" id="IPR016160">
    <property type="entry name" value="Ald_DH_CS_CYS"/>
</dbReference>
<dbReference type="SUPFAM" id="SSF53720">
    <property type="entry name" value="ALDH-like"/>
    <property type="match status" value="1"/>
</dbReference>
<comment type="similarity">
    <text evidence="1 5">Belongs to the aldehyde dehydrogenase family.</text>
</comment>
<proteinExistence type="inferred from homology"/>
<dbReference type="PROSITE" id="PS00070">
    <property type="entry name" value="ALDEHYDE_DEHYDR_CYS"/>
    <property type="match status" value="1"/>
</dbReference>